<keyword evidence="4" id="KW-1185">Reference proteome</keyword>
<organism evidence="2 4">
    <name type="scientific">Jiella endophytica</name>
    <dbReference type="NCBI Taxonomy" id="2558362"/>
    <lineage>
        <taxon>Bacteria</taxon>
        <taxon>Pseudomonadati</taxon>
        <taxon>Pseudomonadota</taxon>
        <taxon>Alphaproteobacteria</taxon>
        <taxon>Hyphomicrobiales</taxon>
        <taxon>Aurantimonadaceae</taxon>
        <taxon>Jiella</taxon>
    </lineage>
</organism>
<dbReference type="OrthoDB" id="7908486at2"/>
<dbReference type="RefSeq" id="WP_134759184.1">
    <property type="nucleotide sequence ID" value="NZ_SOZD01000001.1"/>
</dbReference>
<comment type="caution">
    <text evidence="2">The sequence shown here is derived from an EMBL/GenBank/DDBJ whole genome shotgun (WGS) entry which is preliminary data.</text>
</comment>
<dbReference type="Proteomes" id="UP000298179">
    <property type="component" value="Unassembled WGS sequence"/>
</dbReference>
<name>A0A4Y8RGW5_9HYPH</name>
<dbReference type="AlphaFoldDB" id="A0A4Y8RGW5"/>
<accession>A0A4Y8RGW5</accession>
<dbReference type="EMBL" id="SOZD01000005">
    <property type="protein sequence ID" value="TFF20700.1"/>
    <property type="molecule type" value="Genomic_DNA"/>
</dbReference>
<proteinExistence type="predicted"/>
<evidence type="ECO:0000313" key="2">
    <source>
        <dbReference type="EMBL" id="TFF20700.1"/>
    </source>
</evidence>
<keyword evidence="1" id="KW-0732">Signal</keyword>
<gene>
    <name evidence="3" type="ORF">E3C22_00500</name>
    <name evidence="2" type="ORF">E3C22_17540</name>
</gene>
<protein>
    <submittedName>
        <fullName evidence="2">Uncharacterized protein</fullName>
    </submittedName>
</protein>
<dbReference type="PROSITE" id="PS51257">
    <property type="entry name" value="PROKAR_LIPOPROTEIN"/>
    <property type="match status" value="1"/>
</dbReference>
<sequence length="166" mass="16771">MAARLPLAIALVALLTGCAASDPIALAPLPAPMPASQTSPANPVGAIAAADDSAPTDPGETGAVLGGGTPSKAEIAYAEATAAGVFRRRKAERATSFLPAGTVDGYGLCLRSPARKGAGYDYVLVLQVRRNAGSAISQVDDDTLVMRRPGDSAPCRTARLDWVGVG</sequence>
<evidence type="ECO:0000313" key="3">
    <source>
        <dbReference type="EMBL" id="TFF27001.1"/>
    </source>
</evidence>
<evidence type="ECO:0000313" key="4">
    <source>
        <dbReference type="Proteomes" id="UP000298179"/>
    </source>
</evidence>
<reference evidence="2 4" key="1">
    <citation type="submission" date="2019-03" db="EMBL/GenBank/DDBJ databases">
        <title>Jiella endophytica sp. nov., a novel endophytic bacterium isolated from root of Ficus microcarpa Linn. f.</title>
        <authorList>
            <person name="Tuo L."/>
        </authorList>
    </citation>
    <scope>NUCLEOTIDE SEQUENCE [LARGE SCALE GENOMIC DNA]</scope>
    <source>
        <strain evidence="2 4">CBS5Q-3</strain>
    </source>
</reference>
<evidence type="ECO:0000256" key="1">
    <source>
        <dbReference type="SAM" id="SignalP"/>
    </source>
</evidence>
<feature type="chain" id="PRO_5036129959" evidence="1">
    <location>
        <begin position="22"/>
        <end position="166"/>
    </location>
</feature>
<feature type="signal peptide" evidence="1">
    <location>
        <begin position="1"/>
        <end position="21"/>
    </location>
</feature>
<dbReference type="EMBL" id="SOZD01000001">
    <property type="protein sequence ID" value="TFF27001.1"/>
    <property type="molecule type" value="Genomic_DNA"/>
</dbReference>